<name>A0A4R7S3A3_9BACT</name>
<comment type="caution">
    <text evidence="1">The sequence shown here is derived from an EMBL/GenBank/DDBJ whole genome shotgun (WGS) entry which is preliminary data.</text>
</comment>
<gene>
    <name evidence="1" type="ORF">EI77_01326</name>
</gene>
<dbReference type="OrthoDB" id="195016at2"/>
<dbReference type="RefSeq" id="WP_133793975.1">
    <property type="nucleotide sequence ID" value="NZ_SOCA01000002.1"/>
</dbReference>
<dbReference type="Proteomes" id="UP000295662">
    <property type="component" value="Unassembled WGS sequence"/>
</dbReference>
<proteinExistence type="predicted"/>
<evidence type="ECO:0000313" key="2">
    <source>
        <dbReference type="Proteomes" id="UP000295662"/>
    </source>
</evidence>
<dbReference type="AlphaFoldDB" id="A0A4R7S3A3"/>
<organism evidence="1 2">
    <name type="scientific">Prosthecobacter fusiformis</name>
    <dbReference type="NCBI Taxonomy" id="48464"/>
    <lineage>
        <taxon>Bacteria</taxon>
        <taxon>Pseudomonadati</taxon>
        <taxon>Verrucomicrobiota</taxon>
        <taxon>Verrucomicrobiia</taxon>
        <taxon>Verrucomicrobiales</taxon>
        <taxon>Verrucomicrobiaceae</taxon>
        <taxon>Prosthecobacter</taxon>
    </lineage>
</organism>
<accession>A0A4R7S3A3</accession>
<evidence type="ECO:0000313" key="1">
    <source>
        <dbReference type="EMBL" id="TDU72860.1"/>
    </source>
</evidence>
<sequence>MNDLAQRLRALAGSLEKHAPNLDSAAFVKKAVTFSKALTGFESATAEALSGLAPGLHELEKLLASPDKKALKEPVMKKLFQEVLQTKPPADAKLPAQHKLFLKLVKENGAGELALAAVRSAVSKAQLPVEPPPKDKESLQAELLRLGRLDEGGFADELDVRYKKLTDLKSLAKANALPVPKAVEKAWLVRELRRISLRVASHQLT</sequence>
<dbReference type="EMBL" id="SOCA01000002">
    <property type="protein sequence ID" value="TDU72860.1"/>
    <property type="molecule type" value="Genomic_DNA"/>
</dbReference>
<protein>
    <submittedName>
        <fullName evidence="1">Uncharacterized protein</fullName>
    </submittedName>
</protein>
<keyword evidence="2" id="KW-1185">Reference proteome</keyword>
<reference evidence="1 2" key="1">
    <citation type="submission" date="2019-03" db="EMBL/GenBank/DDBJ databases">
        <title>Genomic Encyclopedia of Archaeal and Bacterial Type Strains, Phase II (KMG-II): from individual species to whole genera.</title>
        <authorList>
            <person name="Goeker M."/>
        </authorList>
    </citation>
    <scope>NUCLEOTIDE SEQUENCE [LARGE SCALE GENOMIC DNA]</scope>
    <source>
        <strain evidence="1 2">ATCC 25309</strain>
    </source>
</reference>